<feature type="transmembrane region" description="Helical" evidence="8">
    <location>
        <begin position="331"/>
        <end position="353"/>
    </location>
</feature>
<keyword evidence="5 8" id="KW-0812">Transmembrane</keyword>
<evidence type="ECO:0000256" key="2">
    <source>
        <dbReference type="ARBA" id="ARBA00007998"/>
    </source>
</evidence>
<accession>A0A926F2Z7</accession>
<comment type="caution">
    <text evidence="9">The sequence shown here is derived from an EMBL/GenBank/DDBJ whole genome shotgun (WGS) entry which is preliminary data.</text>
</comment>
<protein>
    <submittedName>
        <fullName evidence="9">Endospore germination permease</fullName>
    </submittedName>
</protein>
<dbReference type="PANTHER" id="PTHR34975:SF2">
    <property type="entry name" value="SPORE GERMINATION PROTEIN A2"/>
    <property type="match status" value="1"/>
</dbReference>
<keyword evidence="7 8" id="KW-0472">Membrane</keyword>
<evidence type="ECO:0000256" key="6">
    <source>
        <dbReference type="ARBA" id="ARBA00022989"/>
    </source>
</evidence>
<dbReference type="AlphaFoldDB" id="A0A926F2Z7"/>
<feature type="transmembrane region" description="Helical" evidence="8">
    <location>
        <begin position="35"/>
        <end position="57"/>
    </location>
</feature>
<keyword evidence="6 8" id="KW-1133">Transmembrane helix</keyword>
<evidence type="ECO:0000256" key="4">
    <source>
        <dbReference type="ARBA" id="ARBA00022544"/>
    </source>
</evidence>
<feature type="transmembrane region" description="Helical" evidence="8">
    <location>
        <begin position="114"/>
        <end position="131"/>
    </location>
</feature>
<feature type="transmembrane region" description="Helical" evidence="8">
    <location>
        <begin position="143"/>
        <end position="163"/>
    </location>
</feature>
<sequence length="362" mass="41198">MRKEEISTSQAYWLIVIFIMGTSSVMTGYTKALQDTWICLLLALIYATPMVIIYGSVMNRYPGMDLFQILEFVFGKFVGKIIGFLYFFYFLHTGSIAIREITEYIQVVSFPETPQYFTGLFLGLLTIYILKSGIEVIVRVNKFILPVFIFIISITLVIGIPKMEFSNFLPILYNGWKPVFKGSLAPFTFSFGETVIFMTILNTVNESKKANRIYLTGTYIGCIILLSAILRNIAILGFPNLVMSNFSSYYASTLIDIGNYIRGIELAVSIVLVVAGFLKITVYLLGASIGFSRIFKFGDYKWVSGPLGLLMLSLSFILYDSTMDMFEWLDIYKYYSLPFQVFIPILVFIVGIFKKKKVKSQE</sequence>
<proteinExistence type="inferred from homology"/>
<comment type="subcellular location">
    <subcellularLocation>
        <location evidence="1">Membrane</location>
        <topology evidence="1">Multi-pass membrane protein</topology>
    </subcellularLocation>
</comment>
<organism evidence="9 10">
    <name type="scientific">Wansuia hejianensis</name>
    <dbReference type="NCBI Taxonomy" id="2763667"/>
    <lineage>
        <taxon>Bacteria</taxon>
        <taxon>Bacillati</taxon>
        <taxon>Bacillota</taxon>
        <taxon>Clostridia</taxon>
        <taxon>Lachnospirales</taxon>
        <taxon>Lachnospiraceae</taxon>
        <taxon>Wansuia</taxon>
    </lineage>
</organism>
<keyword evidence="3" id="KW-0813">Transport</keyword>
<evidence type="ECO:0000256" key="1">
    <source>
        <dbReference type="ARBA" id="ARBA00004141"/>
    </source>
</evidence>
<feature type="transmembrane region" description="Helical" evidence="8">
    <location>
        <begin position="183"/>
        <end position="201"/>
    </location>
</feature>
<evidence type="ECO:0000313" key="9">
    <source>
        <dbReference type="EMBL" id="MBC8591037.1"/>
    </source>
</evidence>
<evidence type="ECO:0000256" key="7">
    <source>
        <dbReference type="ARBA" id="ARBA00023136"/>
    </source>
</evidence>
<dbReference type="Pfam" id="PF03845">
    <property type="entry name" value="Spore_permease"/>
    <property type="match status" value="1"/>
</dbReference>
<feature type="transmembrane region" description="Helical" evidence="8">
    <location>
        <begin position="266"/>
        <end position="290"/>
    </location>
</feature>
<dbReference type="InterPro" id="IPR004761">
    <property type="entry name" value="Spore_GerAB"/>
</dbReference>
<evidence type="ECO:0000256" key="5">
    <source>
        <dbReference type="ARBA" id="ARBA00022692"/>
    </source>
</evidence>
<dbReference type="Proteomes" id="UP000601522">
    <property type="component" value="Unassembled WGS sequence"/>
</dbReference>
<gene>
    <name evidence="9" type="ORF">H8689_07905</name>
</gene>
<comment type="similarity">
    <text evidence="2">Belongs to the amino acid-polyamine-organocation (APC) superfamily. Spore germination protein (SGP) (TC 2.A.3.9) family.</text>
</comment>
<dbReference type="RefSeq" id="WP_249323877.1">
    <property type="nucleotide sequence ID" value="NZ_JACRTK010000003.1"/>
</dbReference>
<dbReference type="PANTHER" id="PTHR34975">
    <property type="entry name" value="SPORE GERMINATION PROTEIN A2"/>
    <property type="match status" value="1"/>
</dbReference>
<feature type="transmembrane region" description="Helical" evidence="8">
    <location>
        <begin position="69"/>
        <end position="89"/>
    </location>
</feature>
<evidence type="ECO:0000256" key="3">
    <source>
        <dbReference type="ARBA" id="ARBA00022448"/>
    </source>
</evidence>
<evidence type="ECO:0000256" key="8">
    <source>
        <dbReference type="SAM" id="Phobius"/>
    </source>
</evidence>
<evidence type="ECO:0000313" key="10">
    <source>
        <dbReference type="Proteomes" id="UP000601522"/>
    </source>
</evidence>
<name>A0A926F2Z7_9FIRM</name>
<feature type="transmembrane region" description="Helical" evidence="8">
    <location>
        <begin position="12"/>
        <end position="29"/>
    </location>
</feature>
<keyword evidence="4" id="KW-0309">Germination</keyword>
<reference evidence="9 10" key="1">
    <citation type="submission" date="2020-08" db="EMBL/GenBank/DDBJ databases">
        <title>Genome public.</title>
        <authorList>
            <person name="Liu C."/>
            <person name="Sun Q."/>
        </authorList>
    </citation>
    <scope>NUCLEOTIDE SEQUENCE [LARGE SCALE GENOMIC DNA]</scope>
    <source>
        <strain evidence="9 10">NSJ-26</strain>
    </source>
</reference>
<feature type="transmembrane region" description="Helical" evidence="8">
    <location>
        <begin position="302"/>
        <end position="319"/>
    </location>
</feature>
<keyword evidence="10" id="KW-1185">Reference proteome</keyword>
<dbReference type="GO" id="GO:0016020">
    <property type="term" value="C:membrane"/>
    <property type="evidence" value="ECO:0007669"/>
    <property type="project" value="UniProtKB-SubCell"/>
</dbReference>
<feature type="transmembrane region" description="Helical" evidence="8">
    <location>
        <begin position="213"/>
        <end position="238"/>
    </location>
</feature>
<dbReference type="GO" id="GO:0009847">
    <property type="term" value="P:spore germination"/>
    <property type="evidence" value="ECO:0007669"/>
    <property type="project" value="InterPro"/>
</dbReference>
<dbReference type="NCBIfam" id="TIGR00912">
    <property type="entry name" value="2A0309"/>
    <property type="match status" value="1"/>
</dbReference>
<dbReference type="EMBL" id="JACRTK010000003">
    <property type="protein sequence ID" value="MBC8591037.1"/>
    <property type="molecule type" value="Genomic_DNA"/>
</dbReference>